<reference evidence="1" key="1">
    <citation type="submission" date="2025-08" db="UniProtKB">
        <authorList>
            <consortium name="Ensembl"/>
        </authorList>
    </citation>
    <scope>IDENTIFICATION</scope>
</reference>
<reference evidence="1" key="2">
    <citation type="submission" date="2025-09" db="UniProtKB">
        <authorList>
            <consortium name="Ensembl"/>
        </authorList>
    </citation>
    <scope>IDENTIFICATION</scope>
</reference>
<organism evidence="1 2">
    <name type="scientific">Oncorhynchus tshawytscha</name>
    <name type="common">Chinook salmon</name>
    <name type="synonym">Salmo tshawytscha</name>
    <dbReference type="NCBI Taxonomy" id="74940"/>
    <lineage>
        <taxon>Eukaryota</taxon>
        <taxon>Metazoa</taxon>
        <taxon>Chordata</taxon>
        <taxon>Craniata</taxon>
        <taxon>Vertebrata</taxon>
        <taxon>Euteleostomi</taxon>
        <taxon>Actinopterygii</taxon>
        <taxon>Neopterygii</taxon>
        <taxon>Teleostei</taxon>
        <taxon>Protacanthopterygii</taxon>
        <taxon>Salmoniformes</taxon>
        <taxon>Salmonidae</taxon>
        <taxon>Salmoninae</taxon>
        <taxon>Oncorhynchus</taxon>
    </lineage>
</organism>
<name>A0A8C8EVU7_ONCTS</name>
<evidence type="ECO:0000313" key="2">
    <source>
        <dbReference type="Proteomes" id="UP000694402"/>
    </source>
</evidence>
<evidence type="ECO:0008006" key="3">
    <source>
        <dbReference type="Google" id="ProtNLM"/>
    </source>
</evidence>
<dbReference type="AlphaFoldDB" id="A0A8C8EVU7"/>
<dbReference type="SUPFAM" id="SSF56219">
    <property type="entry name" value="DNase I-like"/>
    <property type="match status" value="1"/>
</dbReference>
<dbReference type="Gene3D" id="3.60.10.10">
    <property type="entry name" value="Endonuclease/exonuclease/phosphatase"/>
    <property type="match status" value="1"/>
</dbReference>
<proteinExistence type="predicted"/>
<dbReference type="GeneTree" id="ENSGT01120000272122"/>
<keyword evidence="2" id="KW-1185">Reference proteome</keyword>
<accession>A0A8C8EVU7</accession>
<dbReference type="Proteomes" id="UP000694402">
    <property type="component" value="Unassembled WGS sequence"/>
</dbReference>
<dbReference type="Ensembl" id="ENSOTST00005027759.2">
    <property type="protein sequence ID" value="ENSOTSP00005025698.2"/>
    <property type="gene ID" value="ENSOTSG00005012114.2"/>
</dbReference>
<sequence>LMLQKSSKPEKLGLVLKQQITLKASITFLQETHIGPKDIDLFEIATTWNSYFTVYSTQSKGAAILLNKNIEQHYQYVRHDEGPTGSYIVLFCKLYGQSFTLVNLYNHANDKRVLETLTQYLQEVTGILVVGGDFNTVIDPDIDRICATGNAQYTLLRRFLEEFTSSLNLVDIWGRLNRTKKDFSRSEKKSHSRLDMFFIVLRELLPNVVGSAGSKKQLLQGCPLTPTIITLSLTLLASIVRQHLPDTTVEVFRHRQCLYVNMPADRYSVLRKLLSKFIIRSGLNLVGSVGRP</sequence>
<dbReference type="InterPro" id="IPR036691">
    <property type="entry name" value="Endo/exonu/phosph_ase_sf"/>
</dbReference>
<evidence type="ECO:0000313" key="1">
    <source>
        <dbReference type="Ensembl" id="ENSOTSP00005025698.2"/>
    </source>
</evidence>
<protein>
    <recommendedName>
        <fullName evidence="3">Reverse transcriptase</fullName>
    </recommendedName>
</protein>